<protein>
    <recommendedName>
        <fullName evidence="2">AA9 family lytic polysaccharide monooxygenase</fullName>
        <ecNumber evidence="2">1.14.99.56</ecNumber>
    </recommendedName>
    <alternativeName>
        <fullName evidence="2">Endo-beta-1,4-glucanase</fullName>
    </alternativeName>
    <alternativeName>
        <fullName evidence="2">Glycosyl hydrolase 61 family protein</fullName>
    </alternativeName>
</protein>
<evidence type="ECO:0000256" key="2">
    <source>
        <dbReference type="RuleBase" id="RU368122"/>
    </source>
</evidence>
<dbReference type="EMBL" id="JBBXMP010000087">
    <property type="protein sequence ID" value="KAL0063140.1"/>
    <property type="molecule type" value="Genomic_DNA"/>
</dbReference>
<sequence>MAQSAFGHYVFDTVIAGSTQSTAAVRRPISNSPVEDISSNNMRCNVNPTPATQTVSVAAGSTLGFKMEPNQVIGHPGPAALYLGKAPSTAASWDGSGANWFKASKMSPRRPVFSLTLPLLVPAGEYLARIEHIGLHVAGAPQYFISCAQIKITGGGSANPAKVSIPGYVSKNDPGLTVNIYYPVPTSYTVPGPRPFRG</sequence>
<comment type="caution">
    <text evidence="4">The sequence shown here is derived from an EMBL/GenBank/DDBJ whole genome shotgun (WGS) entry which is preliminary data.</text>
</comment>
<comment type="catalytic activity">
    <reaction evidence="2">
        <text>[(1-&gt;4)-beta-D-glucosyl]n+m + reduced acceptor + O2 = 4-dehydro-beta-D-glucosyl-[(1-&gt;4)-beta-D-glucosyl]n-1 + [(1-&gt;4)-beta-D-glucosyl]m + acceptor + H2O.</text>
        <dbReference type="EC" id="1.14.99.56"/>
    </reaction>
</comment>
<dbReference type="EC" id="1.14.99.56" evidence="2"/>
<feature type="domain" description="Auxiliary Activity family 9 catalytic" evidence="3">
    <location>
        <begin position="8"/>
        <end position="188"/>
    </location>
</feature>
<reference evidence="4 5" key="1">
    <citation type="submission" date="2024-05" db="EMBL/GenBank/DDBJ databases">
        <title>A draft genome resource for the thread blight pathogen Marasmius tenuissimus strain MS-2.</title>
        <authorList>
            <person name="Yulfo-Soto G.E."/>
            <person name="Baruah I.K."/>
            <person name="Amoako-Attah I."/>
            <person name="Bukari Y."/>
            <person name="Meinhardt L.W."/>
            <person name="Bailey B.A."/>
            <person name="Cohen S.P."/>
        </authorList>
    </citation>
    <scope>NUCLEOTIDE SEQUENCE [LARGE SCALE GENOMIC DNA]</scope>
    <source>
        <strain evidence="4 5">MS-2</strain>
    </source>
</reference>
<organism evidence="4 5">
    <name type="scientific">Marasmius tenuissimus</name>
    <dbReference type="NCBI Taxonomy" id="585030"/>
    <lineage>
        <taxon>Eukaryota</taxon>
        <taxon>Fungi</taxon>
        <taxon>Dikarya</taxon>
        <taxon>Basidiomycota</taxon>
        <taxon>Agaricomycotina</taxon>
        <taxon>Agaricomycetes</taxon>
        <taxon>Agaricomycetidae</taxon>
        <taxon>Agaricales</taxon>
        <taxon>Marasmiineae</taxon>
        <taxon>Marasmiaceae</taxon>
        <taxon>Marasmius</taxon>
    </lineage>
</organism>
<comment type="subcellular location">
    <subcellularLocation>
        <location evidence="2">Secreted</location>
    </subcellularLocation>
</comment>
<comment type="domain">
    <text evidence="2">Has a modular structure: an endo-beta-1,4-glucanase catalytic module at the N-terminus, a linker rich in serines and threonines, and a C-terminal carbohydrate-binding module (CBM).</text>
</comment>
<evidence type="ECO:0000259" key="3">
    <source>
        <dbReference type="Pfam" id="PF03443"/>
    </source>
</evidence>
<evidence type="ECO:0000256" key="1">
    <source>
        <dbReference type="ARBA" id="ARBA00023157"/>
    </source>
</evidence>
<comment type="function">
    <text evidence="2">Lytic polysaccharide monooxygenase (LMPO) that depolymerizes crystalline and amorphous polysaccharides via the oxidation of scissile alpha- or beta-(1-4)-glycosidic bonds, yielding C1 and/or C4 oxidation products. Catalysis by LPMOs requires the reduction of the active-site copper from Cu(II) to Cu(I) by a reducing agent and H(2)O(2) or O(2) as a cosubstrate.</text>
</comment>
<keyword evidence="2" id="KW-0624">Polysaccharide degradation</keyword>
<evidence type="ECO:0000313" key="4">
    <source>
        <dbReference type="EMBL" id="KAL0063140.1"/>
    </source>
</evidence>
<name>A0ABR2ZPG3_9AGAR</name>
<dbReference type="PANTHER" id="PTHR33353:SF11">
    <property type="entry name" value="GLYCOSYLHYDROLASE FAMILY 61-7 PROTEIN"/>
    <property type="match status" value="1"/>
</dbReference>
<dbReference type="PANTHER" id="PTHR33353">
    <property type="entry name" value="PUTATIVE (AFU_ORTHOLOGUE AFUA_1G12560)-RELATED"/>
    <property type="match status" value="1"/>
</dbReference>
<keyword evidence="1 2" id="KW-1015">Disulfide bond</keyword>
<keyword evidence="2" id="KW-0136">Cellulose degradation</keyword>
<dbReference type="Pfam" id="PF03443">
    <property type="entry name" value="AA9"/>
    <property type="match status" value="1"/>
</dbReference>
<accession>A0ABR2ZPG3</accession>
<dbReference type="Proteomes" id="UP001437256">
    <property type="component" value="Unassembled WGS sequence"/>
</dbReference>
<keyword evidence="2" id="KW-0964">Secreted</keyword>
<dbReference type="Gene3D" id="2.70.50.70">
    <property type="match status" value="1"/>
</dbReference>
<dbReference type="InterPro" id="IPR049892">
    <property type="entry name" value="AA9"/>
</dbReference>
<proteinExistence type="predicted"/>
<gene>
    <name evidence="4" type="ORF">AAF712_009930</name>
</gene>
<evidence type="ECO:0000313" key="5">
    <source>
        <dbReference type="Proteomes" id="UP001437256"/>
    </source>
</evidence>
<dbReference type="InterPro" id="IPR005103">
    <property type="entry name" value="AA9_LPMO"/>
</dbReference>
<keyword evidence="2" id="KW-0119">Carbohydrate metabolism</keyword>
<dbReference type="CDD" id="cd21175">
    <property type="entry name" value="LPMO_AA9"/>
    <property type="match status" value="1"/>
</dbReference>
<keyword evidence="5" id="KW-1185">Reference proteome</keyword>